<dbReference type="Proteomes" id="UP000298058">
    <property type="component" value="Unassembled WGS sequence"/>
</dbReference>
<name>A0A4R9LXL4_9LEPT</name>
<gene>
    <name evidence="7" type="ORF">EHS15_11695</name>
</gene>
<evidence type="ECO:0000256" key="2">
    <source>
        <dbReference type="ARBA" id="ARBA00008441"/>
    </source>
</evidence>
<dbReference type="AlphaFoldDB" id="A0A4R9LXL4"/>
<feature type="compositionally biased region" description="Basic and acidic residues" evidence="6">
    <location>
        <begin position="189"/>
        <end position="224"/>
    </location>
</feature>
<dbReference type="Gene3D" id="1.20.120.1490">
    <property type="match status" value="1"/>
</dbReference>
<dbReference type="GO" id="GO:0030288">
    <property type="term" value="C:outer membrane-bounded periplasmic space"/>
    <property type="evidence" value="ECO:0007669"/>
    <property type="project" value="TreeGrafter"/>
</dbReference>
<keyword evidence="4" id="KW-0574">Periplasm</keyword>
<evidence type="ECO:0000256" key="5">
    <source>
        <dbReference type="SAM" id="Coils"/>
    </source>
</evidence>
<dbReference type="Pfam" id="PF13801">
    <property type="entry name" value="Metal_resist"/>
    <property type="match status" value="1"/>
</dbReference>
<dbReference type="InterPro" id="IPR025961">
    <property type="entry name" value="Metal_resist"/>
</dbReference>
<dbReference type="CDD" id="cd09916">
    <property type="entry name" value="CpxP_like"/>
    <property type="match status" value="1"/>
</dbReference>
<dbReference type="InterPro" id="IPR012899">
    <property type="entry name" value="LTXXQ"/>
</dbReference>
<dbReference type="OrthoDB" id="331964at2"/>
<evidence type="ECO:0000256" key="1">
    <source>
        <dbReference type="ARBA" id="ARBA00004418"/>
    </source>
</evidence>
<comment type="subcellular location">
    <subcellularLocation>
        <location evidence="1">Periplasm</location>
    </subcellularLocation>
</comment>
<dbReference type="EMBL" id="RQHW01000042">
    <property type="protein sequence ID" value="TGN19063.1"/>
    <property type="molecule type" value="Genomic_DNA"/>
</dbReference>
<dbReference type="PANTHER" id="PTHR38102:SF1">
    <property type="entry name" value="PERIPLASMIC CHAPERONE SPY"/>
    <property type="match status" value="1"/>
</dbReference>
<organism evidence="7 8">
    <name type="scientific">Leptospira idonii</name>
    <dbReference type="NCBI Taxonomy" id="1193500"/>
    <lineage>
        <taxon>Bacteria</taxon>
        <taxon>Pseudomonadati</taxon>
        <taxon>Spirochaetota</taxon>
        <taxon>Spirochaetia</taxon>
        <taxon>Leptospirales</taxon>
        <taxon>Leptospiraceae</taxon>
        <taxon>Leptospira</taxon>
    </lineage>
</organism>
<evidence type="ECO:0000256" key="4">
    <source>
        <dbReference type="ARBA" id="ARBA00022764"/>
    </source>
</evidence>
<reference evidence="7" key="1">
    <citation type="journal article" date="2019" name="PLoS Negl. Trop. Dis.">
        <title>Revisiting the worldwide diversity of Leptospira species in the environment.</title>
        <authorList>
            <person name="Vincent A.T."/>
            <person name="Schiettekatte O."/>
            <person name="Bourhy P."/>
            <person name="Veyrier F.J."/>
            <person name="Picardeau M."/>
        </authorList>
    </citation>
    <scope>NUCLEOTIDE SEQUENCE [LARGE SCALE GENOMIC DNA]</scope>
    <source>
        <strain evidence="7">201300427</strain>
    </source>
</reference>
<evidence type="ECO:0000256" key="6">
    <source>
        <dbReference type="SAM" id="MobiDB-lite"/>
    </source>
</evidence>
<dbReference type="PANTHER" id="PTHR38102">
    <property type="entry name" value="PERIPLASMIC CHAPERONE SPY"/>
    <property type="match status" value="1"/>
</dbReference>
<evidence type="ECO:0000313" key="8">
    <source>
        <dbReference type="Proteomes" id="UP000298058"/>
    </source>
</evidence>
<comment type="caution">
    <text evidence="7">The sequence shown here is derived from an EMBL/GenBank/DDBJ whole genome shotgun (WGS) entry which is preliminary data.</text>
</comment>
<proteinExistence type="inferred from homology"/>
<dbReference type="GO" id="GO:0051082">
    <property type="term" value="F:unfolded protein binding"/>
    <property type="evidence" value="ECO:0007669"/>
    <property type="project" value="TreeGrafter"/>
</dbReference>
<accession>A0A4R9LXL4</accession>
<feature type="region of interest" description="Disordered" evidence="6">
    <location>
        <begin position="188"/>
        <end position="224"/>
    </location>
</feature>
<keyword evidence="3" id="KW-0732">Signal</keyword>
<feature type="coiled-coil region" evidence="5">
    <location>
        <begin position="114"/>
        <end position="148"/>
    </location>
</feature>
<sequence>MVPTPFLLKSLPIFIHSGALYNRSYREMPQTPGSESFSKKNLPREPFPVLRGKLVKRGDQMKTTLKILITTLSFAVASGIVAHDREHGDRKHPKDHGKFLEKMAKDLGLTADQKKRIEKVHSDSKQAKEDYENKQDALRKELHALLSADNLDKSAIRSKMEEVSKVKIDSKMLWIDDRIKINEILTPEQRAKQKEIFKKHHEEHGNKEHKKDRPEKEKRDKKRD</sequence>
<evidence type="ECO:0000256" key="3">
    <source>
        <dbReference type="ARBA" id="ARBA00022729"/>
    </source>
</evidence>
<keyword evidence="8" id="KW-1185">Reference proteome</keyword>
<keyword evidence="5" id="KW-0175">Coiled coil</keyword>
<comment type="similarity">
    <text evidence="2">Belongs to the CpxP/Spy family.</text>
</comment>
<evidence type="ECO:0000313" key="7">
    <source>
        <dbReference type="EMBL" id="TGN19063.1"/>
    </source>
</evidence>
<protein>
    <submittedName>
        <fullName evidence="7">Periplasmic heavy metal sensor</fullName>
    </submittedName>
</protein>
<dbReference type="InterPro" id="IPR052211">
    <property type="entry name" value="Cpx_auxiliary_protein"/>
</dbReference>